<gene>
    <name evidence="2" type="ORF">Vretifemale_19887</name>
</gene>
<protein>
    <submittedName>
        <fullName evidence="2">Uncharacterized protein</fullName>
    </submittedName>
</protein>
<dbReference type="Proteomes" id="UP000747110">
    <property type="component" value="Unassembled WGS sequence"/>
</dbReference>
<keyword evidence="3" id="KW-1185">Reference proteome</keyword>
<feature type="compositionally biased region" description="Polar residues" evidence="1">
    <location>
        <begin position="180"/>
        <end position="197"/>
    </location>
</feature>
<sequence>MPPTDDKAAAAQRIQELYKDDMDMMVILLASLTTLGNAEFLDLCKVWGTLFGSPAEKPYLDRVLSGRSASAAGLCVESTTGSGVIAASGQLMEVATKMVAVVKEAMMEEVTKMTKVADSAKDAMMEAATKMTEVSAHKAGEAPGDDGEGTGECGIEALGHGGNTRASSNSSRSSCGATGGSSKQAGSSMQAGSSNGNGEKAGGDRSKQAGSSMQAGSSNGNGEKAGGDSSKRAGSSCDSRTSSSDSGSSGGESFDDDEGLLEAAQDNYFAQACMSILRLPAVYKGLLKQDAPPISFQPPTREELRENFAAMLVKAKLDADQGQ</sequence>
<evidence type="ECO:0000313" key="2">
    <source>
        <dbReference type="EMBL" id="GIL92365.1"/>
    </source>
</evidence>
<feature type="region of interest" description="Disordered" evidence="1">
    <location>
        <begin position="131"/>
        <end position="259"/>
    </location>
</feature>
<reference evidence="2" key="1">
    <citation type="journal article" date="2021" name="Proc. Natl. Acad. Sci. U.S.A.">
        <title>Three genomes in the algal genus Volvox reveal the fate of a haploid sex-determining region after a transition to homothallism.</title>
        <authorList>
            <person name="Yamamoto K."/>
            <person name="Hamaji T."/>
            <person name="Kawai-Toyooka H."/>
            <person name="Matsuzaki R."/>
            <person name="Takahashi F."/>
            <person name="Nishimura Y."/>
            <person name="Kawachi M."/>
            <person name="Noguchi H."/>
            <person name="Minakuchi Y."/>
            <person name="Umen J.G."/>
            <person name="Toyoda A."/>
            <person name="Nozaki H."/>
        </authorList>
    </citation>
    <scope>NUCLEOTIDE SEQUENCE</scope>
    <source>
        <strain evidence="2">NIES-3786</strain>
    </source>
</reference>
<dbReference type="AlphaFoldDB" id="A0A8J4CZW5"/>
<accession>A0A8J4CZW5</accession>
<name>A0A8J4CZW5_9CHLO</name>
<dbReference type="EMBL" id="BNCP01000076">
    <property type="protein sequence ID" value="GIL92365.1"/>
    <property type="molecule type" value="Genomic_DNA"/>
</dbReference>
<evidence type="ECO:0000256" key="1">
    <source>
        <dbReference type="SAM" id="MobiDB-lite"/>
    </source>
</evidence>
<evidence type="ECO:0000313" key="3">
    <source>
        <dbReference type="Proteomes" id="UP000747110"/>
    </source>
</evidence>
<feature type="compositionally biased region" description="Low complexity" evidence="1">
    <location>
        <begin position="234"/>
        <end position="247"/>
    </location>
</feature>
<feature type="compositionally biased region" description="Low complexity" evidence="1">
    <location>
        <begin position="163"/>
        <end position="176"/>
    </location>
</feature>
<organism evidence="2 3">
    <name type="scientific">Volvox reticuliferus</name>
    <dbReference type="NCBI Taxonomy" id="1737510"/>
    <lineage>
        <taxon>Eukaryota</taxon>
        <taxon>Viridiplantae</taxon>
        <taxon>Chlorophyta</taxon>
        <taxon>core chlorophytes</taxon>
        <taxon>Chlorophyceae</taxon>
        <taxon>CS clade</taxon>
        <taxon>Chlamydomonadales</taxon>
        <taxon>Volvocaceae</taxon>
        <taxon>Volvox</taxon>
    </lineage>
</organism>
<comment type="caution">
    <text evidence="2">The sequence shown here is derived from an EMBL/GenBank/DDBJ whole genome shotgun (WGS) entry which is preliminary data.</text>
</comment>
<feature type="compositionally biased region" description="Polar residues" evidence="1">
    <location>
        <begin position="208"/>
        <end position="221"/>
    </location>
</feature>
<proteinExistence type="predicted"/>